<evidence type="ECO:0000256" key="1">
    <source>
        <dbReference type="SAM" id="MobiDB-lite"/>
    </source>
</evidence>
<protein>
    <recommendedName>
        <fullName evidence="5">SPOR domain-containing protein</fullName>
    </recommendedName>
</protein>
<dbReference type="SUPFAM" id="SSF110997">
    <property type="entry name" value="Sporulation related repeat"/>
    <property type="match status" value="1"/>
</dbReference>
<feature type="transmembrane region" description="Helical" evidence="2">
    <location>
        <begin position="177"/>
        <end position="199"/>
    </location>
</feature>
<feature type="region of interest" description="Disordered" evidence="1">
    <location>
        <begin position="146"/>
        <end position="167"/>
    </location>
</feature>
<reference evidence="3" key="1">
    <citation type="submission" date="2016-02" db="EMBL/GenBank/DDBJ databases">
        <title>Genome sequence of Bacillus trypoxylicola KCTC 13244(T).</title>
        <authorList>
            <person name="Jeong H."/>
            <person name="Park S.-H."/>
            <person name="Choi S.-K."/>
        </authorList>
    </citation>
    <scope>NUCLEOTIDE SEQUENCE [LARGE SCALE GENOMIC DNA]</scope>
    <source>
        <strain evidence="3">KCTC 13244</strain>
    </source>
</reference>
<dbReference type="Proteomes" id="UP000075806">
    <property type="component" value="Unassembled WGS sequence"/>
</dbReference>
<feature type="compositionally biased region" description="Basic and acidic residues" evidence="1">
    <location>
        <begin position="146"/>
        <end position="159"/>
    </location>
</feature>
<proteinExistence type="predicted"/>
<feature type="compositionally biased region" description="Basic and acidic residues" evidence="1">
    <location>
        <begin position="24"/>
        <end position="41"/>
    </location>
</feature>
<keyword evidence="4" id="KW-1185">Reference proteome</keyword>
<keyword evidence="2" id="KW-1133">Transmembrane helix</keyword>
<feature type="region of interest" description="Disordered" evidence="1">
    <location>
        <begin position="1"/>
        <end position="41"/>
    </location>
</feature>
<evidence type="ECO:0000256" key="2">
    <source>
        <dbReference type="SAM" id="Phobius"/>
    </source>
</evidence>
<name>A0A161Q759_9BACI</name>
<dbReference type="RefSeq" id="WP_061948586.1">
    <property type="nucleotide sequence ID" value="NZ_LTAO01000012.1"/>
</dbReference>
<keyword evidence="2" id="KW-0812">Transmembrane</keyword>
<dbReference type="OrthoDB" id="2964557at2"/>
<evidence type="ECO:0000313" key="4">
    <source>
        <dbReference type="Proteomes" id="UP000075806"/>
    </source>
</evidence>
<gene>
    <name evidence="3" type="ORF">AZF04_05960</name>
</gene>
<comment type="caution">
    <text evidence="3">The sequence shown here is derived from an EMBL/GenBank/DDBJ whole genome shotgun (WGS) entry which is preliminary data.</text>
</comment>
<sequence>MAGEDKKRTISIKLNQDSQLGNNGEKKQIKKKENHDYTSIEDRIEVQPVQSKRIISSPGIKRVDEPVNSKEHGIYIVKKEESKSTALPEEKDSALHSLNDKPLSDIKVEKQTFQEVNKKEQSQDIQPPLPEKIISFEQRLQERKKNEEPFCDDGNREHAPSLPYKRKKKKNRDINKVPLMAIIAVFSAIIVGISFGVVVKMMFTGDSHAAIDVSEPELVSSESQEVMAPISTEPTWPIFQLEVVQAGAFHSLEKGDEMANQITEEGFPAVLIPHSDQFFLLIGSSSERENADTLSGIFSEHHIDTYVKSFQVGGNHSSLSEESLGWFQEAGKLLQKIAILSSTGLVENVDLPETNLEEIKSSAEILSENRDSAFENLPEEQVEQALQLADQIQMALVEFSSYQDNNEHVHLWNVQQTLLTILKQYQAITLE</sequence>
<dbReference type="AlphaFoldDB" id="A0A161Q759"/>
<evidence type="ECO:0000313" key="3">
    <source>
        <dbReference type="EMBL" id="KYG32308.1"/>
    </source>
</evidence>
<feature type="compositionally biased region" description="Polar residues" evidence="1">
    <location>
        <begin position="12"/>
        <end position="22"/>
    </location>
</feature>
<dbReference type="STRING" id="519424.AZF04_05960"/>
<dbReference type="GO" id="GO:0042834">
    <property type="term" value="F:peptidoglycan binding"/>
    <property type="evidence" value="ECO:0007669"/>
    <property type="project" value="InterPro"/>
</dbReference>
<dbReference type="InterPro" id="IPR036680">
    <property type="entry name" value="SPOR-like_sf"/>
</dbReference>
<organism evidence="3 4">
    <name type="scientific">Alkalihalobacillus trypoxylicola</name>
    <dbReference type="NCBI Taxonomy" id="519424"/>
    <lineage>
        <taxon>Bacteria</taxon>
        <taxon>Bacillati</taxon>
        <taxon>Bacillota</taxon>
        <taxon>Bacilli</taxon>
        <taxon>Bacillales</taxon>
        <taxon>Bacillaceae</taxon>
        <taxon>Alkalihalobacillus</taxon>
    </lineage>
</organism>
<keyword evidence="2" id="KW-0472">Membrane</keyword>
<evidence type="ECO:0008006" key="5">
    <source>
        <dbReference type="Google" id="ProtNLM"/>
    </source>
</evidence>
<dbReference type="EMBL" id="LTAO01000012">
    <property type="protein sequence ID" value="KYG32308.1"/>
    <property type="molecule type" value="Genomic_DNA"/>
</dbReference>
<accession>A0A161Q759</accession>